<dbReference type="Proteomes" id="UP000244902">
    <property type="component" value="Chromosome"/>
</dbReference>
<organism evidence="1 2">
    <name type="scientific">Parazoarcus communis</name>
    <dbReference type="NCBI Taxonomy" id="41977"/>
    <lineage>
        <taxon>Bacteria</taxon>
        <taxon>Pseudomonadati</taxon>
        <taxon>Pseudomonadota</taxon>
        <taxon>Betaproteobacteria</taxon>
        <taxon>Rhodocyclales</taxon>
        <taxon>Zoogloeaceae</taxon>
        <taxon>Parazoarcus</taxon>
    </lineage>
</organism>
<name>A0A2U8GZZ0_9RHOO</name>
<dbReference type="EMBL" id="CP022188">
    <property type="protein sequence ID" value="AWI78506.1"/>
    <property type="molecule type" value="Genomic_DNA"/>
</dbReference>
<sequence>MSWRPGPLVVEGPADCVPAFGPLFCADLDVFSATGGEKLRACLCGTGPLAQSPLVLIEGVTEAAGRGSPDHADTFRITVVRERS</sequence>
<evidence type="ECO:0000313" key="1">
    <source>
        <dbReference type="EMBL" id="AWI78506.1"/>
    </source>
</evidence>
<evidence type="ECO:0000313" key="2">
    <source>
        <dbReference type="Proteomes" id="UP000244902"/>
    </source>
</evidence>
<dbReference type="AlphaFoldDB" id="A0A2U8GZZ0"/>
<gene>
    <name evidence="1" type="ORF">CEW87_03515</name>
</gene>
<protein>
    <submittedName>
        <fullName evidence="1">Uncharacterized protein</fullName>
    </submittedName>
</protein>
<proteinExistence type="predicted"/>
<accession>A0A2U8GZZ0</accession>
<reference evidence="1 2" key="1">
    <citation type="submission" date="2017-06" db="EMBL/GenBank/DDBJ databases">
        <title>Azoarcus sp. TSNA42 complete genome sequence.</title>
        <authorList>
            <person name="Woo J.-H."/>
            <person name="Kim H.-S."/>
        </authorList>
    </citation>
    <scope>NUCLEOTIDE SEQUENCE [LARGE SCALE GENOMIC DNA]</scope>
    <source>
        <strain evidence="1 2">TSNA42</strain>
    </source>
</reference>